<sequence length="390" mass="42852">MIPVGAAPVKESLVSRVDKVMERWKKATAPMKAKSSHESIPHAVQAPKDVFTQCHPNNRADFQARVDTYSSLYWFAKPAELNLLTCARFGWINTGPDELACKCCHQTVLCRIDSRLGPEGARKVAEGLRGYLTTHHLDTCPWKHNPSPKSFAQVNFWTPESALAEVHATIQLGITAWQLHRLSLPIQLDDSFQADLQHHLAVPTLRDVDEVLTALVRQVDPDSRVEDADAVVVACLVLCGWKPAITTLGKTSSGGAVPLRCAQCNRTWAFPVQDAADESRAAHAHDVDGTPFPKRVKRSPSVAKLHPLHEHRWYCPWLRPAHHGDQDDHVDVPGWLQCVQAVKATLHDTSASADKAVSTLEHAAQSQGDGDKKKLPAAALAAVKALLDFT</sequence>
<dbReference type="GeneID" id="20079163"/>
<evidence type="ECO:0000313" key="8">
    <source>
        <dbReference type="EMBL" id="ETW07646.1"/>
    </source>
</evidence>
<dbReference type="AlphaFoldDB" id="A0A024UMG0"/>
<evidence type="ECO:0000256" key="4">
    <source>
        <dbReference type="ARBA" id="ARBA00022833"/>
    </source>
</evidence>
<dbReference type="GO" id="GO:0008270">
    <property type="term" value="F:zinc ion binding"/>
    <property type="evidence" value="ECO:0007669"/>
    <property type="project" value="UniProtKB-KW"/>
</dbReference>
<evidence type="ECO:0000256" key="5">
    <source>
        <dbReference type="ARBA" id="ARBA00023242"/>
    </source>
</evidence>
<evidence type="ECO:0008006" key="9">
    <source>
        <dbReference type="Google" id="ProtNLM"/>
    </source>
</evidence>
<feature type="domain" description="C3HC-type" evidence="6">
    <location>
        <begin position="57"/>
        <end position="170"/>
    </location>
</feature>
<gene>
    <name evidence="8" type="ORF">H310_02113</name>
</gene>
<dbReference type="STRING" id="157072.A0A024UMG0"/>
<dbReference type="Pfam" id="PF08600">
    <property type="entry name" value="NuBaID_C"/>
    <property type="match status" value="1"/>
</dbReference>
<dbReference type="PANTHER" id="PTHR15835">
    <property type="entry name" value="NUCLEAR-INTERACTING PARTNER OF ALK"/>
    <property type="match status" value="1"/>
</dbReference>
<name>A0A024UMG0_9STRA</name>
<keyword evidence="5" id="KW-0539">Nucleus</keyword>
<protein>
    <recommendedName>
        <fullName evidence="9">C3HC-type domain-containing protein</fullName>
    </recommendedName>
</protein>
<accession>A0A024UMG0</accession>
<dbReference type="OrthoDB" id="614844at2759"/>
<keyword evidence="3" id="KW-0863">Zinc-finger</keyword>
<keyword evidence="4" id="KW-0862">Zinc</keyword>
<evidence type="ECO:0000259" key="7">
    <source>
        <dbReference type="Pfam" id="PF08600"/>
    </source>
</evidence>
<reference evidence="8" key="1">
    <citation type="submission" date="2013-12" db="EMBL/GenBank/DDBJ databases">
        <title>The Genome Sequence of Aphanomyces invadans NJM9701.</title>
        <authorList>
            <consortium name="The Broad Institute Genomics Platform"/>
            <person name="Russ C."/>
            <person name="Tyler B."/>
            <person name="van West P."/>
            <person name="Dieguez-Uribeondo J."/>
            <person name="Young S.K."/>
            <person name="Zeng Q."/>
            <person name="Gargeya S."/>
            <person name="Fitzgerald M."/>
            <person name="Abouelleil A."/>
            <person name="Alvarado L."/>
            <person name="Chapman S.B."/>
            <person name="Gainer-Dewar J."/>
            <person name="Goldberg J."/>
            <person name="Griggs A."/>
            <person name="Gujja S."/>
            <person name="Hansen M."/>
            <person name="Howarth C."/>
            <person name="Imamovic A."/>
            <person name="Ireland A."/>
            <person name="Larimer J."/>
            <person name="McCowan C."/>
            <person name="Murphy C."/>
            <person name="Pearson M."/>
            <person name="Poon T.W."/>
            <person name="Priest M."/>
            <person name="Roberts A."/>
            <person name="Saif S."/>
            <person name="Shea T."/>
            <person name="Sykes S."/>
            <person name="Wortman J."/>
            <person name="Nusbaum C."/>
            <person name="Birren B."/>
        </authorList>
    </citation>
    <scope>NUCLEOTIDE SEQUENCE [LARGE SCALE GENOMIC DNA]</scope>
    <source>
        <strain evidence="8">NJM9701</strain>
    </source>
</reference>
<dbReference type="eggNOG" id="KOG4765">
    <property type="taxonomic scope" value="Eukaryota"/>
</dbReference>
<dbReference type="GO" id="GO:0005634">
    <property type="term" value="C:nucleus"/>
    <property type="evidence" value="ECO:0007669"/>
    <property type="project" value="UniProtKB-SubCell"/>
</dbReference>
<proteinExistence type="predicted"/>
<keyword evidence="2" id="KW-0479">Metal-binding</keyword>
<dbReference type="Pfam" id="PF07967">
    <property type="entry name" value="zf-C3HC"/>
    <property type="match status" value="1"/>
</dbReference>
<dbReference type="VEuPathDB" id="FungiDB:H310_02113"/>
<evidence type="ECO:0000259" key="6">
    <source>
        <dbReference type="Pfam" id="PF07967"/>
    </source>
</evidence>
<evidence type="ECO:0000256" key="1">
    <source>
        <dbReference type="ARBA" id="ARBA00004123"/>
    </source>
</evidence>
<evidence type="ECO:0000256" key="2">
    <source>
        <dbReference type="ARBA" id="ARBA00022723"/>
    </source>
</evidence>
<dbReference type="EMBL" id="KI913954">
    <property type="protein sequence ID" value="ETW07646.1"/>
    <property type="molecule type" value="Genomic_DNA"/>
</dbReference>
<feature type="domain" description="NuBaID C-terminal" evidence="7">
    <location>
        <begin position="235"/>
        <end position="325"/>
    </location>
</feature>
<comment type="subcellular location">
    <subcellularLocation>
        <location evidence="1">Nucleus</location>
    </subcellularLocation>
</comment>
<dbReference type="InterPro" id="IPR012935">
    <property type="entry name" value="NuBaID_N"/>
</dbReference>
<dbReference type="InterPro" id="IPR013909">
    <property type="entry name" value="NuBaID_C"/>
</dbReference>
<dbReference type="RefSeq" id="XP_008863739.1">
    <property type="nucleotide sequence ID" value="XM_008865517.1"/>
</dbReference>
<dbReference type="PANTHER" id="PTHR15835:SF6">
    <property type="entry name" value="ZINC FINGER C3HC-TYPE PROTEIN 1"/>
    <property type="match status" value="1"/>
</dbReference>
<evidence type="ECO:0000256" key="3">
    <source>
        <dbReference type="ARBA" id="ARBA00022771"/>
    </source>
</evidence>
<organism evidence="8">
    <name type="scientific">Aphanomyces invadans</name>
    <dbReference type="NCBI Taxonomy" id="157072"/>
    <lineage>
        <taxon>Eukaryota</taxon>
        <taxon>Sar</taxon>
        <taxon>Stramenopiles</taxon>
        <taxon>Oomycota</taxon>
        <taxon>Saprolegniomycetes</taxon>
        <taxon>Saprolegniales</taxon>
        <taxon>Verrucalvaceae</taxon>
        <taxon>Aphanomyces</taxon>
    </lineage>
</organism>